<dbReference type="EMBL" id="BARS01033244">
    <property type="protein sequence ID" value="GAG23747.1"/>
    <property type="molecule type" value="Genomic_DNA"/>
</dbReference>
<proteinExistence type="predicted"/>
<protein>
    <submittedName>
        <fullName evidence="2">Uncharacterized protein</fullName>
    </submittedName>
</protein>
<feature type="non-terminal residue" evidence="2">
    <location>
        <position position="1"/>
    </location>
</feature>
<gene>
    <name evidence="2" type="ORF">S01H1_51515</name>
</gene>
<organism evidence="2">
    <name type="scientific">marine sediment metagenome</name>
    <dbReference type="NCBI Taxonomy" id="412755"/>
    <lineage>
        <taxon>unclassified sequences</taxon>
        <taxon>metagenomes</taxon>
        <taxon>ecological metagenomes</taxon>
    </lineage>
</organism>
<accession>X0WKH7</accession>
<comment type="caution">
    <text evidence="2">The sequence shown here is derived from an EMBL/GenBank/DDBJ whole genome shotgun (WGS) entry which is preliminary data.</text>
</comment>
<reference evidence="2" key="1">
    <citation type="journal article" date="2014" name="Front. Microbiol.">
        <title>High frequency of phylogenetically diverse reductive dehalogenase-homologous genes in deep subseafloor sedimentary metagenomes.</title>
        <authorList>
            <person name="Kawai M."/>
            <person name="Futagami T."/>
            <person name="Toyoda A."/>
            <person name="Takaki Y."/>
            <person name="Nishi S."/>
            <person name="Hori S."/>
            <person name="Arai W."/>
            <person name="Tsubouchi T."/>
            <person name="Morono Y."/>
            <person name="Uchiyama I."/>
            <person name="Ito T."/>
            <person name="Fujiyama A."/>
            <person name="Inagaki F."/>
            <person name="Takami H."/>
        </authorList>
    </citation>
    <scope>NUCLEOTIDE SEQUENCE</scope>
    <source>
        <strain evidence="2">Expedition CK06-06</strain>
    </source>
</reference>
<name>X0WKH7_9ZZZZ</name>
<dbReference type="AlphaFoldDB" id="X0WKH7"/>
<evidence type="ECO:0000256" key="1">
    <source>
        <dbReference type="SAM" id="MobiDB-lite"/>
    </source>
</evidence>
<evidence type="ECO:0000313" key="2">
    <source>
        <dbReference type="EMBL" id="GAG23747.1"/>
    </source>
</evidence>
<feature type="region of interest" description="Disordered" evidence="1">
    <location>
        <begin position="107"/>
        <end position="154"/>
    </location>
</feature>
<sequence length="196" mass="20377">IGAAPVGKRPLSAVTPVSPQAGDKKVELAYDYMGRRIEKKVYDWNDQAGDWEATPSLHRKFVWGGTGGSSASGWLLLLELDCGTGDPPVETVVRKYTWGLDLAGMSGQSRDRKGAGMSGQSRDREGAGMSGQSRDRKGAGMSGQSRDRKGADAACGAAALEGAGGTLDRTPSRQGQVAGLLAVLNAAEEAAQAPTK</sequence>